<gene>
    <name evidence="1" type="ORF">KSF_063170</name>
</gene>
<reference evidence="1" key="1">
    <citation type="submission" date="2020-10" db="EMBL/GenBank/DDBJ databases">
        <title>Taxonomic study of unclassified bacteria belonging to the class Ktedonobacteria.</title>
        <authorList>
            <person name="Yabe S."/>
            <person name="Wang C.M."/>
            <person name="Zheng Y."/>
            <person name="Sakai Y."/>
            <person name="Cavaletti L."/>
            <person name="Monciardini P."/>
            <person name="Donadio S."/>
        </authorList>
    </citation>
    <scope>NUCLEOTIDE SEQUENCE</scope>
    <source>
        <strain evidence="1">ID150040</strain>
    </source>
</reference>
<dbReference type="EMBL" id="BNJK01000001">
    <property type="protein sequence ID" value="GHO96269.1"/>
    <property type="molecule type" value="Genomic_DNA"/>
</dbReference>
<dbReference type="Proteomes" id="UP000597444">
    <property type="component" value="Unassembled WGS sequence"/>
</dbReference>
<accession>A0A8J3IIS6</accession>
<evidence type="ECO:0000313" key="2">
    <source>
        <dbReference type="Proteomes" id="UP000597444"/>
    </source>
</evidence>
<name>A0A8J3IIS6_9CHLR</name>
<sequence length="122" mass="14267">MYADHPELYDLAVEREHLHPGPLRYLGNTSDLRQRYILRVLVYEADELVYEQFCRWSGIPVPNPDSIFFEQPDSVRVVRDLRSTIEELEIALTMSGYALELLGSSEKLTQEQICLLMETYEK</sequence>
<keyword evidence="2" id="KW-1185">Reference proteome</keyword>
<dbReference type="AlphaFoldDB" id="A0A8J3IIS6"/>
<comment type="caution">
    <text evidence="1">The sequence shown here is derived from an EMBL/GenBank/DDBJ whole genome shotgun (WGS) entry which is preliminary data.</text>
</comment>
<protein>
    <submittedName>
        <fullName evidence="1">Uncharacterized protein</fullName>
    </submittedName>
</protein>
<proteinExistence type="predicted"/>
<dbReference type="RefSeq" id="WP_220206907.1">
    <property type="nucleotide sequence ID" value="NZ_BNJK01000001.1"/>
</dbReference>
<evidence type="ECO:0000313" key="1">
    <source>
        <dbReference type="EMBL" id="GHO96269.1"/>
    </source>
</evidence>
<organism evidence="1 2">
    <name type="scientific">Reticulibacter mediterranei</name>
    <dbReference type="NCBI Taxonomy" id="2778369"/>
    <lineage>
        <taxon>Bacteria</taxon>
        <taxon>Bacillati</taxon>
        <taxon>Chloroflexota</taxon>
        <taxon>Ktedonobacteria</taxon>
        <taxon>Ktedonobacterales</taxon>
        <taxon>Reticulibacteraceae</taxon>
        <taxon>Reticulibacter</taxon>
    </lineage>
</organism>